<dbReference type="InterPro" id="IPR000639">
    <property type="entry name" value="Epox_hydrolase-like"/>
</dbReference>
<organism evidence="3 4">
    <name type="scientific">Saccharopolyspora rosea</name>
    <dbReference type="NCBI Taxonomy" id="524884"/>
    <lineage>
        <taxon>Bacteria</taxon>
        <taxon>Bacillati</taxon>
        <taxon>Actinomycetota</taxon>
        <taxon>Actinomycetes</taxon>
        <taxon>Pseudonocardiales</taxon>
        <taxon>Pseudonocardiaceae</taxon>
        <taxon>Saccharopolyspora</taxon>
    </lineage>
</organism>
<dbReference type="EMBL" id="JBHTIW010000010">
    <property type="protein sequence ID" value="MFD0921116.1"/>
    <property type="molecule type" value="Genomic_DNA"/>
</dbReference>
<dbReference type="Pfam" id="PF00561">
    <property type="entry name" value="Abhydrolase_1"/>
    <property type="match status" value="1"/>
</dbReference>
<dbReference type="InterPro" id="IPR029058">
    <property type="entry name" value="AB_hydrolase_fold"/>
</dbReference>
<name>A0ABW3FWF3_9PSEU</name>
<keyword evidence="3" id="KW-0378">Hydrolase</keyword>
<keyword evidence="4" id="KW-1185">Reference proteome</keyword>
<dbReference type="InterPro" id="IPR000073">
    <property type="entry name" value="AB_hydrolase_1"/>
</dbReference>
<dbReference type="PANTHER" id="PTHR43194:SF2">
    <property type="entry name" value="PEROXISOMAL MEMBRANE PROTEIN LPX1"/>
    <property type="match status" value="1"/>
</dbReference>
<gene>
    <name evidence="3" type="ORF">ACFQ16_15325</name>
</gene>
<dbReference type="Gene3D" id="3.40.50.1820">
    <property type="entry name" value="alpha/beta hydrolase"/>
    <property type="match status" value="1"/>
</dbReference>
<evidence type="ECO:0000313" key="4">
    <source>
        <dbReference type="Proteomes" id="UP001597018"/>
    </source>
</evidence>
<sequence length="268" mass="28606">MHYIESGVGEPLVLLHAFPVDARMWNGARARLEEHARVITPDQRGLGESPLDGASARSLSEPRERAAAAASPSLDLVATDVLALLDRVGVRRAVFGGCSMGGYVAMAILRTAPERVAGLLFADTKAAADDEQQRAGRLEVADRAEREGTAGWLADNTVPTVLGSTTRERRPDVVERVRELVDSQPPDGVAWAQRAMAARPDSSEVLRSFTGPALVVVGEEDTLTTPDHARELAGLLPAADFVTLPRVGHLAPVEAPDAFADAVLRWLS</sequence>
<evidence type="ECO:0000256" key="1">
    <source>
        <dbReference type="SAM" id="MobiDB-lite"/>
    </source>
</evidence>
<dbReference type="Proteomes" id="UP001597018">
    <property type="component" value="Unassembled WGS sequence"/>
</dbReference>
<dbReference type="PRINTS" id="PR00412">
    <property type="entry name" value="EPOXHYDRLASE"/>
</dbReference>
<evidence type="ECO:0000313" key="3">
    <source>
        <dbReference type="EMBL" id="MFD0921116.1"/>
    </source>
</evidence>
<feature type="region of interest" description="Disordered" evidence="1">
    <location>
        <begin position="41"/>
        <end position="65"/>
    </location>
</feature>
<accession>A0ABW3FWF3</accession>
<comment type="caution">
    <text evidence="3">The sequence shown here is derived from an EMBL/GenBank/DDBJ whole genome shotgun (WGS) entry which is preliminary data.</text>
</comment>
<dbReference type="GO" id="GO:0016787">
    <property type="term" value="F:hydrolase activity"/>
    <property type="evidence" value="ECO:0007669"/>
    <property type="project" value="UniProtKB-KW"/>
</dbReference>
<proteinExistence type="predicted"/>
<dbReference type="InterPro" id="IPR050228">
    <property type="entry name" value="Carboxylesterase_BioH"/>
</dbReference>
<dbReference type="SUPFAM" id="SSF53474">
    <property type="entry name" value="alpha/beta-Hydrolases"/>
    <property type="match status" value="1"/>
</dbReference>
<protein>
    <submittedName>
        <fullName evidence="3">Alpha/beta fold hydrolase</fullName>
    </submittedName>
</protein>
<dbReference type="RefSeq" id="WP_263249155.1">
    <property type="nucleotide sequence ID" value="NZ_BAABLT010000048.1"/>
</dbReference>
<dbReference type="PANTHER" id="PTHR43194">
    <property type="entry name" value="HYDROLASE ALPHA/BETA FOLD FAMILY"/>
    <property type="match status" value="1"/>
</dbReference>
<feature type="domain" description="AB hydrolase-1" evidence="2">
    <location>
        <begin position="11"/>
        <end position="256"/>
    </location>
</feature>
<evidence type="ECO:0000259" key="2">
    <source>
        <dbReference type="Pfam" id="PF00561"/>
    </source>
</evidence>
<reference evidence="4" key="1">
    <citation type="journal article" date="2019" name="Int. J. Syst. Evol. Microbiol.">
        <title>The Global Catalogue of Microorganisms (GCM) 10K type strain sequencing project: providing services to taxonomists for standard genome sequencing and annotation.</title>
        <authorList>
            <consortium name="The Broad Institute Genomics Platform"/>
            <consortium name="The Broad Institute Genome Sequencing Center for Infectious Disease"/>
            <person name="Wu L."/>
            <person name="Ma J."/>
        </authorList>
    </citation>
    <scope>NUCLEOTIDE SEQUENCE [LARGE SCALE GENOMIC DNA]</scope>
    <source>
        <strain evidence="4">CCUG 56401</strain>
    </source>
</reference>